<dbReference type="EMBL" id="BK014700">
    <property type="protein sequence ID" value="DAD68360.1"/>
    <property type="molecule type" value="Genomic_DNA"/>
</dbReference>
<organism evidence="1">
    <name type="scientific">Myoviridae sp. ctBDS4</name>
    <dbReference type="NCBI Taxonomy" id="2823537"/>
    <lineage>
        <taxon>Viruses</taxon>
        <taxon>Duplodnaviria</taxon>
        <taxon>Heunggongvirae</taxon>
        <taxon>Uroviricota</taxon>
        <taxon>Caudoviricetes</taxon>
    </lineage>
</organism>
<reference evidence="1" key="1">
    <citation type="journal article" date="2021" name="Proc. Natl. Acad. Sci. U.S.A.">
        <title>A Catalog of Tens of Thousands of Viruses from Human Metagenomes Reveals Hidden Associations with Chronic Diseases.</title>
        <authorList>
            <person name="Tisza M.J."/>
            <person name="Buck C.B."/>
        </authorList>
    </citation>
    <scope>NUCLEOTIDE SEQUENCE</scope>
    <source>
        <strain evidence="1">CtBDS4</strain>
    </source>
</reference>
<sequence length="173" mass="20403">MSTFKERQIKSRLGEQVLSAIENLPGYKIDYFSSTPDNIVLIKDNGMRWEDLDFIEGYYINGQSEIVEYREQKPSDNARCVFPTYQEAEASLAIAQLLQLRNFYNKGVKFEIGQIYEEKLWYVHFNHVDHLEYDIQVGSSNHCYCSLTFVNEETARRFVREQSELLYKAKPFL</sequence>
<accession>A0A8S5LEH0</accession>
<evidence type="ECO:0000313" key="1">
    <source>
        <dbReference type="EMBL" id="DAD68360.1"/>
    </source>
</evidence>
<protein>
    <submittedName>
        <fullName evidence="1">Uncharacterized protein</fullName>
    </submittedName>
</protein>
<name>A0A8S5LEH0_9CAUD</name>
<proteinExistence type="predicted"/>